<feature type="compositionally biased region" description="Basic and acidic residues" evidence="1">
    <location>
        <begin position="216"/>
        <end position="237"/>
    </location>
</feature>
<organism evidence="2 3">
    <name type="scientific">Operophtera brumata</name>
    <name type="common">Winter moth</name>
    <name type="synonym">Phalaena brumata</name>
    <dbReference type="NCBI Taxonomy" id="104452"/>
    <lineage>
        <taxon>Eukaryota</taxon>
        <taxon>Metazoa</taxon>
        <taxon>Ecdysozoa</taxon>
        <taxon>Arthropoda</taxon>
        <taxon>Hexapoda</taxon>
        <taxon>Insecta</taxon>
        <taxon>Pterygota</taxon>
        <taxon>Neoptera</taxon>
        <taxon>Endopterygota</taxon>
        <taxon>Lepidoptera</taxon>
        <taxon>Glossata</taxon>
        <taxon>Ditrysia</taxon>
        <taxon>Geometroidea</taxon>
        <taxon>Geometridae</taxon>
        <taxon>Larentiinae</taxon>
        <taxon>Operophtera</taxon>
    </lineage>
</organism>
<evidence type="ECO:0000256" key="1">
    <source>
        <dbReference type="SAM" id="MobiDB-lite"/>
    </source>
</evidence>
<dbReference type="EMBL" id="JTDY01003064">
    <property type="protein sequence ID" value="KOB70223.1"/>
    <property type="molecule type" value="Genomic_DNA"/>
</dbReference>
<protein>
    <submittedName>
        <fullName evidence="2">Uncharacterized protein</fullName>
    </submittedName>
</protein>
<feature type="compositionally biased region" description="Low complexity" evidence="1">
    <location>
        <begin position="243"/>
        <end position="258"/>
    </location>
</feature>
<evidence type="ECO:0000313" key="3">
    <source>
        <dbReference type="Proteomes" id="UP000037510"/>
    </source>
</evidence>
<comment type="caution">
    <text evidence="2">The sequence shown here is derived from an EMBL/GenBank/DDBJ whole genome shotgun (WGS) entry which is preliminary data.</text>
</comment>
<dbReference type="Proteomes" id="UP000037510">
    <property type="component" value="Unassembled WGS sequence"/>
</dbReference>
<keyword evidence="3" id="KW-1185">Reference proteome</keyword>
<feature type="region of interest" description="Disordered" evidence="1">
    <location>
        <begin position="200"/>
        <end position="272"/>
    </location>
</feature>
<reference evidence="2 3" key="1">
    <citation type="journal article" date="2015" name="Genome Biol. Evol.">
        <title>The genome of winter moth (Operophtera brumata) provides a genomic perspective on sexual dimorphism and phenology.</title>
        <authorList>
            <person name="Derks M.F."/>
            <person name="Smit S."/>
            <person name="Salis L."/>
            <person name="Schijlen E."/>
            <person name="Bossers A."/>
            <person name="Mateman C."/>
            <person name="Pijl A.S."/>
            <person name="de Ridder D."/>
            <person name="Groenen M.A."/>
            <person name="Visser M.E."/>
            <person name="Megens H.J."/>
        </authorList>
    </citation>
    <scope>NUCLEOTIDE SEQUENCE [LARGE SCALE GENOMIC DNA]</scope>
    <source>
        <strain evidence="2">WM2013NL</strain>
        <tissue evidence="2">Head and thorax</tissue>
    </source>
</reference>
<gene>
    <name evidence="2" type="ORF">OBRU01_15656</name>
</gene>
<name>A0A0L7L413_OPEBR</name>
<proteinExistence type="predicted"/>
<sequence>MMANSNQLEAELAKLLAMRSARDAVLADMDRALLLLQASKFQDTKVVLRDIKKNVKKILDLWNVEAVEEALSKIGWNKKRLDDEAQAQLAVAPVGAAGASSPEGAAGADSALGSSTAPDGASALAGAWETDTFIASAATESAIEAVLFAPDGTSAVKSAMAVLTGLVDPGTPAEPFASSSSSSMETTPTAHLANALSASVPDMQNNTGSELQFHSDYFKSERDDNSLKSDRSERSDRSVNSGASGQSDRSGKSSRSGKGSAGNDGGERSERSWNHSFRSARGAAAAPSFERHGSLRSDFKSSASLEQVSYKSLVNNKKADKKKVQIKVVNSIKPYSKFAVNLLSPQPTPLFPLFPHVPLPLPILVIIFLLPHTPWLFVRATTCGLCSQGKRSRRERDKTPPRAEIDPSVRRYNYQFFKDITTAIEEMFLNVVLSLNDMIDKGKHKSVL</sequence>
<evidence type="ECO:0000313" key="2">
    <source>
        <dbReference type="EMBL" id="KOB70223.1"/>
    </source>
</evidence>
<accession>A0A0L7L413</accession>
<dbReference type="AlphaFoldDB" id="A0A0L7L413"/>
<feature type="compositionally biased region" description="Polar residues" evidence="1">
    <location>
        <begin position="202"/>
        <end position="212"/>
    </location>
</feature>